<keyword evidence="2" id="KW-1185">Reference proteome</keyword>
<evidence type="ECO:0000313" key="2">
    <source>
        <dbReference type="Proteomes" id="UP000368474"/>
    </source>
</evidence>
<protein>
    <submittedName>
        <fullName evidence="1">Uncharacterized protein</fullName>
    </submittedName>
</protein>
<name>A0A5E4UDG1_9BURK</name>
<organism evidence="1 2">
    <name type="scientific">Pandoraea morbifera</name>
    <dbReference type="NCBI Taxonomy" id="2508300"/>
    <lineage>
        <taxon>Bacteria</taxon>
        <taxon>Pseudomonadati</taxon>
        <taxon>Pseudomonadota</taxon>
        <taxon>Betaproteobacteria</taxon>
        <taxon>Burkholderiales</taxon>
        <taxon>Burkholderiaceae</taxon>
        <taxon>Pandoraea</taxon>
    </lineage>
</organism>
<accession>A0A5E4UDG1</accession>
<reference evidence="1 2" key="1">
    <citation type="submission" date="2019-08" db="EMBL/GenBank/DDBJ databases">
        <authorList>
            <person name="Peeters C."/>
        </authorList>
    </citation>
    <scope>NUCLEOTIDE SEQUENCE [LARGE SCALE GENOMIC DNA]</scope>
    <source>
        <strain evidence="1 2">LMG 31116</strain>
    </source>
</reference>
<sequence>MGVTTPGDGVALVSYDTRTIPRRSQVRRPGPLPAGNTLALRDAVHCQYACLACLVPQADQGNAGIAASTPSMCASG</sequence>
<dbReference type="Proteomes" id="UP000368474">
    <property type="component" value="Unassembled WGS sequence"/>
</dbReference>
<gene>
    <name evidence="1" type="ORF">PMO31116_01943</name>
</gene>
<proteinExistence type="predicted"/>
<evidence type="ECO:0000313" key="1">
    <source>
        <dbReference type="EMBL" id="VVD97713.1"/>
    </source>
</evidence>
<dbReference type="EMBL" id="CABPSD010000004">
    <property type="protein sequence ID" value="VVD97713.1"/>
    <property type="molecule type" value="Genomic_DNA"/>
</dbReference>
<dbReference type="AlphaFoldDB" id="A0A5E4UDG1"/>